<reference evidence="5" key="1">
    <citation type="journal article" date="2014" name="Int. J. Syst. Evol. Microbiol.">
        <title>Complete genome sequence of Corynebacterium casei LMG S-19264T (=DSM 44701T), isolated from a smear-ripened cheese.</title>
        <authorList>
            <consortium name="US DOE Joint Genome Institute (JGI-PGF)"/>
            <person name="Walter F."/>
            <person name="Albersmeier A."/>
            <person name="Kalinowski J."/>
            <person name="Ruckert C."/>
        </authorList>
    </citation>
    <scope>NUCLEOTIDE SEQUENCE</scope>
    <source>
        <strain evidence="5">JCM 3035</strain>
    </source>
</reference>
<evidence type="ECO:0000313" key="5">
    <source>
        <dbReference type="EMBL" id="GGK80250.1"/>
    </source>
</evidence>
<dbReference type="SUPFAM" id="SSF46785">
    <property type="entry name" value="Winged helix' DNA-binding domain"/>
    <property type="match status" value="1"/>
</dbReference>
<dbReference type="Pfam" id="PF01037">
    <property type="entry name" value="AsnC_trans_reg"/>
    <property type="match status" value="1"/>
</dbReference>
<dbReference type="InterPro" id="IPR019887">
    <property type="entry name" value="Tscrpt_reg_AsnC/Lrp_C"/>
</dbReference>
<dbReference type="InterPro" id="IPR011008">
    <property type="entry name" value="Dimeric_a/b-barrel"/>
</dbReference>
<keyword evidence="3" id="KW-0804">Transcription</keyword>
<sequence>MTESLDVTDWAILTEVQRDGRIPFTELARRVNLSASATKERVRRLEEAEVITGYRAEVNPERTGYPVMAVVRLKYPGPGTRHQPLRRLLEERPEILECLRTTGDDCYVMKVAATSMAHLEEIVDELAEFGSTTTNLVLSRTLPLRGPGVPRVNTVR</sequence>
<dbReference type="InterPro" id="IPR036388">
    <property type="entry name" value="WH-like_DNA-bd_sf"/>
</dbReference>
<evidence type="ECO:0000259" key="4">
    <source>
        <dbReference type="PROSITE" id="PS50956"/>
    </source>
</evidence>
<dbReference type="EMBL" id="BMPQ01000011">
    <property type="protein sequence ID" value="GGK80250.1"/>
    <property type="molecule type" value="Genomic_DNA"/>
</dbReference>
<accession>A0A917R0R3</accession>
<dbReference type="GO" id="GO:0043200">
    <property type="term" value="P:response to amino acid"/>
    <property type="evidence" value="ECO:0007669"/>
    <property type="project" value="TreeGrafter"/>
</dbReference>
<feature type="domain" description="HTH asnC-type" evidence="4">
    <location>
        <begin position="5"/>
        <end position="66"/>
    </location>
</feature>
<dbReference type="SMART" id="SM00344">
    <property type="entry name" value="HTH_ASNC"/>
    <property type="match status" value="1"/>
</dbReference>
<dbReference type="Proteomes" id="UP000637788">
    <property type="component" value="Unassembled WGS sequence"/>
</dbReference>
<evidence type="ECO:0000256" key="2">
    <source>
        <dbReference type="ARBA" id="ARBA00023125"/>
    </source>
</evidence>
<evidence type="ECO:0000313" key="6">
    <source>
        <dbReference type="Proteomes" id="UP000637788"/>
    </source>
</evidence>
<dbReference type="AlphaFoldDB" id="A0A917R0R3"/>
<dbReference type="SUPFAM" id="SSF54909">
    <property type="entry name" value="Dimeric alpha+beta barrel"/>
    <property type="match status" value="1"/>
</dbReference>
<protein>
    <submittedName>
        <fullName evidence="5">AsnC family transcriptional regulator</fullName>
    </submittedName>
</protein>
<keyword evidence="6" id="KW-1185">Reference proteome</keyword>
<dbReference type="InterPro" id="IPR011991">
    <property type="entry name" value="ArsR-like_HTH"/>
</dbReference>
<dbReference type="RefSeq" id="WP_189323829.1">
    <property type="nucleotide sequence ID" value="NZ_BMPQ01000011.1"/>
</dbReference>
<dbReference type="PANTHER" id="PTHR30154">
    <property type="entry name" value="LEUCINE-RESPONSIVE REGULATORY PROTEIN"/>
    <property type="match status" value="1"/>
</dbReference>
<evidence type="ECO:0000256" key="3">
    <source>
        <dbReference type="ARBA" id="ARBA00023163"/>
    </source>
</evidence>
<keyword evidence="1" id="KW-0805">Transcription regulation</keyword>
<keyword evidence="2" id="KW-0238">DNA-binding</keyword>
<dbReference type="GO" id="GO:0005829">
    <property type="term" value="C:cytosol"/>
    <property type="evidence" value="ECO:0007669"/>
    <property type="project" value="TreeGrafter"/>
</dbReference>
<dbReference type="PANTHER" id="PTHR30154:SF53">
    <property type="entry name" value="HTH-TYPE TRANSCRIPTIONAL REGULATOR LRPC"/>
    <property type="match status" value="1"/>
</dbReference>
<dbReference type="GO" id="GO:0043565">
    <property type="term" value="F:sequence-specific DNA binding"/>
    <property type="evidence" value="ECO:0007669"/>
    <property type="project" value="InterPro"/>
</dbReference>
<evidence type="ECO:0000256" key="1">
    <source>
        <dbReference type="ARBA" id="ARBA00023015"/>
    </source>
</evidence>
<reference evidence="5" key="2">
    <citation type="submission" date="2020-09" db="EMBL/GenBank/DDBJ databases">
        <authorList>
            <person name="Sun Q."/>
            <person name="Ohkuma M."/>
        </authorList>
    </citation>
    <scope>NUCLEOTIDE SEQUENCE</scope>
    <source>
        <strain evidence="5">JCM 3035</strain>
    </source>
</reference>
<dbReference type="PRINTS" id="PR00033">
    <property type="entry name" value="HTHASNC"/>
</dbReference>
<gene>
    <name evidence="5" type="primary">lrp</name>
    <name evidence="5" type="ORF">GCM10010094_47000</name>
</gene>
<dbReference type="FunFam" id="1.10.10.10:FF:000186">
    <property type="entry name" value="AsnC family transcriptional regulator"/>
    <property type="match status" value="1"/>
</dbReference>
<dbReference type="Gene3D" id="1.10.10.10">
    <property type="entry name" value="Winged helix-like DNA-binding domain superfamily/Winged helix DNA-binding domain"/>
    <property type="match status" value="1"/>
</dbReference>
<dbReference type="Gene3D" id="3.30.70.920">
    <property type="match status" value="1"/>
</dbReference>
<dbReference type="InterPro" id="IPR000485">
    <property type="entry name" value="AsnC-type_HTH_dom"/>
</dbReference>
<dbReference type="InterPro" id="IPR019888">
    <property type="entry name" value="Tscrpt_reg_AsnC-like"/>
</dbReference>
<proteinExistence type="predicted"/>
<dbReference type="Pfam" id="PF13404">
    <property type="entry name" value="HTH_AsnC-type"/>
    <property type="match status" value="1"/>
</dbReference>
<name>A0A917R0R3_9ACTN</name>
<organism evidence="5 6">
    <name type="scientific">Streptomyces flaveus</name>
    <dbReference type="NCBI Taxonomy" id="66370"/>
    <lineage>
        <taxon>Bacteria</taxon>
        <taxon>Bacillati</taxon>
        <taxon>Actinomycetota</taxon>
        <taxon>Actinomycetes</taxon>
        <taxon>Kitasatosporales</taxon>
        <taxon>Streptomycetaceae</taxon>
        <taxon>Streptomyces</taxon>
        <taxon>Streptomyces aurantiacus group</taxon>
    </lineage>
</organism>
<dbReference type="InterPro" id="IPR036390">
    <property type="entry name" value="WH_DNA-bd_sf"/>
</dbReference>
<comment type="caution">
    <text evidence="5">The sequence shown here is derived from an EMBL/GenBank/DDBJ whole genome shotgun (WGS) entry which is preliminary data.</text>
</comment>
<dbReference type="CDD" id="cd00090">
    <property type="entry name" value="HTH_ARSR"/>
    <property type="match status" value="1"/>
</dbReference>
<dbReference type="PROSITE" id="PS50956">
    <property type="entry name" value="HTH_ASNC_2"/>
    <property type="match status" value="1"/>
</dbReference>